<dbReference type="Gene3D" id="3.30.70.270">
    <property type="match status" value="2"/>
</dbReference>
<feature type="domain" description="Integrase catalytic" evidence="4">
    <location>
        <begin position="933"/>
        <end position="1093"/>
    </location>
</feature>
<dbReference type="SUPFAM" id="SSF53098">
    <property type="entry name" value="Ribonuclease H-like"/>
    <property type="match status" value="1"/>
</dbReference>
<dbReference type="Proteomes" id="UP001307889">
    <property type="component" value="Chromosome 9"/>
</dbReference>
<dbReference type="CDD" id="cd01647">
    <property type="entry name" value="RT_LTR"/>
    <property type="match status" value="1"/>
</dbReference>
<feature type="compositionally biased region" description="Polar residues" evidence="2">
    <location>
        <begin position="1185"/>
        <end position="1199"/>
    </location>
</feature>
<dbReference type="Pfam" id="PF17919">
    <property type="entry name" value="RT_RNaseH_2"/>
    <property type="match status" value="1"/>
</dbReference>
<dbReference type="InterPro" id="IPR041577">
    <property type="entry name" value="RT_RNaseH_2"/>
</dbReference>
<dbReference type="InterPro" id="IPR036397">
    <property type="entry name" value="RNaseH_sf"/>
</dbReference>
<dbReference type="PANTHER" id="PTHR37984:SF8">
    <property type="entry name" value="CCHC-TYPE DOMAIN-CONTAINING PROTEIN"/>
    <property type="match status" value="1"/>
</dbReference>
<dbReference type="PROSITE" id="PS50994">
    <property type="entry name" value="INTEGRASE"/>
    <property type="match status" value="1"/>
</dbReference>
<evidence type="ECO:0000256" key="2">
    <source>
        <dbReference type="SAM" id="MobiDB-lite"/>
    </source>
</evidence>
<dbReference type="InterPro" id="IPR041588">
    <property type="entry name" value="Integrase_H2C2"/>
</dbReference>
<dbReference type="Gene3D" id="3.30.420.10">
    <property type="entry name" value="Ribonuclease H-like superfamily/Ribonuclease H"/>
    <property type="match status" value="1"/>
</dbReference>
<evidence type="ECO:0000259" key="3">
    <source>
        <dbReference type="PROSITE" id="PS50878"/>
    </source>
</evidence>
<feature type="region of interest" description="Disordered" evidence="2">
    <location>
        <begin position="1175"/>
        <end position="1268"/>
    </location>
</feature>
<evidence type="ECO:0000256" key="1">
    <source>
        <dbReference type="ARBA" id="ARBA00012493"/>
    </source>
</evidence>
<dbReference type="EC" id="2.7.7.49" evidence="1"/>
<evidence type="ECO:0000259" key="4">
    <source>
        <dbReference type="PROSITE" id="PS50994"/>
    </source>
</evidence>
<dbReference type="Gene3D" id="1.10.340.70">
    <property type="match status" value="1"/>
</dbReference>
<dbReference type="InterPro" id="IPR000477">
    <property type="entry name" value="RT_dom"/>
</dbReference>
<evidence type="ECO:0000313" key="5">
    <source>
        <dbReference type="EMBL" id="BES98381.1"/>
    </source>
</evidence>
<feature type="compositionally biased region" description="Polar residues" evidence="2">
    <location>
        <begin position="1246"/>
        <end position="1255"/>
    </location>
</feature>
<feature type="domain" description="Reverse transcriptase" evidence="3">
    <location>
        <begin position="394"/>
        <end position="570"/>
    </location>
</feature>
<gene>
    <name evidence="5" type="ORF">NTJ_11196</name>
</gene>
<dbReference type="InterPro" id="IPR012337">
    <property type="entry name" value="RNaseH-like_sf"/>
</dbReference>
<dbReference type="CDD" id="cd09274">
    <property type="entry name" value="RNase_HI_RT_Ty3"/>
    <property type="match status" value="1"/>
</dbReference>
<dbReference type="PROSITE" id="PS50878">
    <property type="entry name" value="RT_POL"/>
    <property type="match status" value="1"/>
</dbReference>
<dbReference type="InterPro" id="IPR001584">
    <property type="entry name" value="Integrase_cat-core"/>
</dbReference>
<proteinExistence type="predicted"/>
<name>A0ABN7B1U2_9HEMI</name>
<dbReference type="Pfam" id="PF00078">
    <property type="entry name" value="RVT_1"/>
    <property type="match status" value="1"/>
</dbReference>
<dbReference type="Pfam" id="PF00665">
    <property type="entry name" value="rve"/>
    <property type="match status" value="1"/>
</dbReference>
<keyword evidence="6" id="KW-1185">Reference proteome</keyword>
<reference evidence="5 6" key="1">
    <citation type="submission" date="2023-09" db="EMBL/GenBank/DDBJ databases">
        <title>Nesidiocoris tenuis whole genome shotgun sequence.</title>
        <authorList>
            <person name="Shibata T."/>
            <person name="Shimoda M."/>
            <person name="Kobayashi T."/>
            <person name="Uehara T."/>
        </authorList>
    </citation>
    <scope>NUCLEOTIDE SEQUENCE [LARGE SCALE GENOMIC DNA]</scope>
    <source>
        <strain evidence="5 6">Japan</strain>
    </source>
</reference>
<evidence type="ECO:0000313" key="6">
    <source>
        <dbReference type="Proteomes" id="UP001307889"/>
    </source>
</evidence>
<organism evidence="5 6">
    <name type="scientific">Nesidiocoris tenuis</name>
    <dbReference type="NCBI Taxonomy" id="355587"/>
    <lineage>
        <taxon>Eukaryota</taxon>
        <taxon>Metazoa</taxon>
        <taxon>Ecdysozoa</taxon>
        <taxon>Arthropoda</taxon>
        <taxon>Hexapoda</taxon>
        <taxon>Insecta</taxon>
        <taxon>Pterygota</taxon>
        <taxon>Neoptera</taxon>
        <taxon>Paraneoptera</taxon>
        <taxon>Hemiptera</taxon>
        <taxon>Heteroptera</taxon>
        <taxon>Panheteroptera</taxon>
        <taxon>Cimicomorpha</taxon>
        <taxon>Miridae</taxon>
        <taxon>Dicyphina</taxon>
        <taxon>Nesidiocoris</taxon>
    </lineage>
</organism>
<protein>
    <recommendedName>
        <fullName evidence="1">RNA-directed DNA polymerase</fullName>
        <ecNumber evidence="1">2.7.7.49</ecNumber>
    </recommendedName>
</protein>
<dbReference type="PANTHER" id="PTHR37984">
    <property type="entry name" value="PROTEIN CBG26694"/>
    <property type="match status" value="1"/>
</dbReference>
<dbReference type="SUPFAM" id="SSF56672">
    <property type="entry name" value="DNA/RNA polymerases"/>
    <property type="match status" value="1"/>
</dbReference>
<accession>A0ABN7B1U2</accession>
<dbReference type="InterPro" id="IPR043128">
    <property type="entry name" value="Rev_trsase/Diguanyl_cyclase"/>
</dbReference>
<dbReference type="InterPro" id="IPR043502">
    <property type="entry name" value="DNA/RNA_pol_sf"/>
</dbReference>
<dbReference type="Gene3D" id="3.10.10.10">
    <property type="entry name" value="HIV Type 1 Reverse Transcriptase, subunit A, domain 1"/>
    <property type="match status" value="1"/>
</dbReference>
<sequence length="1268" mass="144456">MTVIGQEAIAIYDSFKLTESEKTDLKVIKQRFNNYFTPKINKTYERLVFNRMMQKPHQSFDEFLTEAINQANRCAFGALRDEFICDKIVIGILDDDVRKSLLSEDDLLYDKAVSLCKAAELARKHLMGMKPNDTAEVDAIGRKNSTNRLSKKKFVKRQGTDRTFHCRRCGTEHTKRSCPAFQKTCSKCNKLNHFAQCCLSSKKVNTCNVNHDCSFESDPAYDLYVGSITKTDDLRDWNESVYFPGNHEVNFKLDSGAQCDIITSDEIKNCELHMQKSKVKSLISFSNDSTPVLGETKTKIKTKKGLEMSLKFLVVAPGHKCILGKESCERLGLIKRIASVHSDSNLFQGIGCIKKFVYDIDIVENPEFKIFPPRKIPFSIRDKVKLELDKMVENGIITPTTEPSPAVSPMVVVWKNNSPRVCIDLTDVNKNIKRRHFPLQTLDEVAAGIHGSTRFSKLDCTKGFWQIRVTDRTSKYLTFATPWGRFRCLRLPFGLSSAPEIFQQIMCSLLQQIDGIEIAIDDVLIHAQNEEELNRRTKIVLDRIKGAGLKLNKEKCVFNVPRIKFLGHVISDKGIEADPEKINAINRLQVPKNEKELQRFLGMITYLCKFIKNYSDTTAPLRQLLLKDAEWEWGPAQDAAFEKLKTLIREAPVLRHYNPKEGVTLSVDASKHSVGAVLLQNNQPVAYSSKALTKSQLNYSQLEKEATAILVGCKKFHSYIWGNRSLVIETDHKPLEAIFKKPLHSAPARLQRIMFEIMPYSPSIQYKKGSELYVADALSRDCKNKEEKDDPPDITIHVTIPFSRTKLDEIEQALNEDSTMIQIKNFIMNGWPDSKKDLPEKLQQFFSFKEELGLYNGLIVRGNLLVIPQKIVPAVLLELHRGHKGVEGCLRLAKETVFWPKMSAEILNYVKSCPICQTVQKNKPMERITSSEVPSRPWQIVASDIFSFNQKEFLVIADEYSGFFDFVEVPSCTSASVIRHLKRWFSMFGIPDQINSDGGPQYSSQQFKQFVESWNIHHRVSSPEFARSNGLAERYCQEAKILLKKCHKEHSDVYLALLVHRNTPRKNIGSPAQRLMGRRTKSLLPTLEQNLKPRIIDPEEVQRVLKRLKEDEKKFADRGKTTPQIFQTGDNVLWRRSQRDWIPAEVIERAPNSNSYIIQTPDGSRFRRNSWFLRSHHERPEKTMPETTPNQNLDSTPDQLSGLPDTTPKASPAAVESEPELRPSALIGDETSVTKTPDLTHPAPAPTNSQGQSSRCGRPIRPPQKLNL</sequence>
<dbReference type="Pfam" id="PF17921">
    <property type="entry name" value="Integrase_H2C2"/>
    <property type="match status" value="1"/>
</dbReference>
<dbReference type="InterPro" id="IPR050951">
    <property type="entry name" value="Retrovirus_Pol_polyprotein"/>
</dbReference>
<dbReference type="EMBL" id="AP028917">
    <property type="protein sequence ID" value="BES98381.1"/>
    <property type="molecule type" value="Genomic_DNA"/>
</dbReference>